<dbReference type="InterPro" id="IPR006620">
    <property type="entry name" value="Pro_4_hyd_alph"/>
</dbReference>
<gene>
    <name evidence="8" type="ORF">ACFPME_17415</name>
</gene>
<dbReference type="SMART" id="SM00702">
    <property type="entry name" value="P4Hc"/>
    <property type="match status" value="1"/>
</dbReference>
<dbReference type="Gene3D" id="2.60.120.620">
    <property type="entry name" value="q2cbj1_9rhob like domain"/>
    <property type="match status" value="1"/>
</dbReference>
<comment type="cofactor">
    <cofactor evidence="1">
        <name>L-ascorbate</name>
        <dbReference type="ChEBI" id="CHEBI:38290"/>
    </cofactor>
</comment>
<proteinExistence type="predicted"/>
<keyword evidence="2" id="KW-0479">Metal-binding</keyword>
<name>A0ABW0JQY6_9GAMM</name>
<dbReference type="Pfam" id="PF13640">
    <property type="entry name" value="2OG-FeII_Oxy_3"/>
    <property type="match status" value="1"/>
</dbReference>
<evidence type="ECO:0000256" key="6">
    <source>
        <dbReference type="ARBA" id="ARBA00023004"/>
    </source>
</evidence>
<keyword evidence="5" id="KW-0560">Oxidoreductase</keyword>
<keyword evidence="9" id="KW-1185">Reference proteome</keyword>
<sequence length="204" mass="22628">MTTRSHEFTSATRALAVDGWCVLPHPLPLEQTRALAGECAAMHDARQLLPARTGADRADSSLRGDSTYWFHSGAMSAPQQAFADHMDELRVTLSRRLMLGLVDCESHYAVYRPGAGYARHLDCLRDDDARVLSAVFYLNDAWQEADGGALRLYLADGSYRDVYPHAGSLLLFLSAQFEHEVLPATRDRMSVACWMRQRAIGANG</sequence>
<evidence type="ECO:0000256" key="4">
    <source>
        <dbReference type="ARBA" id="ARBA00022964"/>
    </source>
</evidence>
<dbReference type="PANTHER" id="PTHR12907:SF26">
    <property type="entry name" value="HIF PROLYL HYDROXYLASE, ISOFORM C"/>
    <property type="match status" value="1"/>
</dbReference>
<dbReference type="RefSeq" id="WP_377306958.1">
    <property type="nucleotide sequence ID" value="NZ_JBHSMK010000011.1"/>
</dbReference>
<dbReference type="InterPro" id="IPR051559">
    <property type="entry name" value="HIF_prolyl_hydroxylases"/>
</dbReference>
<keyword evidence="4" id="KW-0223">Dioxygenase</keyword>
<dbReference type="EMBL" id="JBHSMK010000011">
    <property type="protein sequence ID" value="MFC5438343.1"/>
    <property type="molecule type" value="Genomic_DNA"/>
</dbReference>
<comment type="caution">
    <text evidence="8">The sequence shown here is derived from an EMBL/GenBank/DDBJ whole genome shotgun (WGS) entry which is preliminary data.</text>
</comment>
<dbReference type="InterPro" id="IPR044862">
    <property type="entry name" value="Pro_4_hyd_alph_FE2OG_OXY"/>
</dbReference>
<evidence type="ECO:0000256" key="5">
    <source>
        <dbReference type="ARBA" id="ARBA00023002"/>
    </source>
</evidence>
<dbReference type="InterPro" id="IPR005123">
    <property type="entry name" value="Oxoglu/Fe-dep_dioxygenase_dom"/>
</dbReference>
<evidence type="ECO:0000259" key="7">
    <source>
        <dbReference type="PROSITE" id="PS51471"/>
    </source>
</evidence>
<organism evidence="8 9">
    <name type="scientific">Rhodanobacter umsongensis</name>
    <dbReference type="NCBI Taxonomy" id="633153"/>
    <lineage>
        <taxon>Bacteria</taxon>
        <taxon>Pseudomonadati</taxon>
        <taxon>Pseudomonadota</taxon>
        <taxon>Gammaproteobacteria</taxon>
        <taxon>Lysobacterales</taxon>
        <taxon>Rhodanobacteraceae</taxon>
        <taxon>Rhodanobacter</taxon>
    </lineage>
</organism>
<evidence type="ECO:0000313" key="8">
    <source>
        <dbReference type="EMBL" id="MFC5438343.1"/>
    </source>
</evidence>
<protein>
    <submittedName>
        <fullName evidence="8">2OG-Fe(II) oxygenase</fullName>
    </submittedName>
</protein>
<keyword evidence="3" id="KW-0847">Vitamin C</keyword>
<accession>A0ABW0JQY6</accession>
<evidence type="ECO:0000313" key="9">
    <source>
        <dbReference type="Proteomes" id="UP001596013"/>
    </source>
</evidence>
<dbReference type="Proteomes" id="UP001596013">
    <property type="component" value="Unassembled WGS sequence"/>
</dbReference>
<dbReference type="PROSITE" id="PS51471">
    <property type="entry name" value="FE2OG_OXY"/>
    <property type="match status" value="1"/>
</dbReference>
<evidence type="ECO:0000256" key="1">
    <source>
        <dbReference type="ARBA" id="ARBA00001961"/>
    </source>
</evidence>
<evidence type="ECO:0000256" key="2">
    <source>
        <dbReference type="ARBA" id="ARBA00022723"/>
    </source>
</evidence>
<feature type="domain" description="Fe2OG dioxygenase" evidence="7">
    <location>
        <begin position="100"/>
        <end position="197"/>
    </location>
</feature>
<reference evidence="9" key="1">
    <citation type="journal article" date="2019" name="Int. J. Syst. Evol. Microbiol.">
        <title>The Global Catalogue of Microorganisms (GCM) 10K type strain sequencing project: providing services to taxonomists for standard genome sequencing and annotation.</title>
        <authorList>
            <consortium name="The Broad Institute Genomics Platform"/>
            <consortium name="The Broad Institute Genome Sequencing Center for Infectious Disease"/>
            <person name="Wu L."/>
            <person name="Ma J."/>
        </authorList>
    </citation>
    <scope>NUCLEOTIDE SEQUENCE [LARGE SCALE GENOMIC DNA]</scope>
    <source>
        <strain evidence="9">JCM 17130</strain>
    </source>
</reference>
<evidence type="ECO:0000256" key="3">
    <source>
        <dbReference type="ARBA" id="ARBA00022896"/>
    </source>
</evidence>
<dbReference type="PANTHER" id="PTHR12907">
    <property type="entry name" value="EGL NINE HOMOLOG-RELATED"/>
    <property type="match status" value="1"/>
</dbReference>
<keyword evidence="6" id="KW-0408">Iron</keyword>